<keyword evidence="1" id="KW-0812">Transmembrane</keyword>
<organism evidence="2 3">
    <name type="scientific">Photobacterium galatheae</name>
    <dbReference type="NCBI Taxonomy" id="1654360"/>
    <lineage>
        <taxon>Bacteria</taxon>
        <taxon>Pseudomonadati</taxon>
        <taxon>Pseudomonadota</taxon>
        <taxon>Gammaproteobacteria</taxon>
        <taxon>Vibrionales</taxon>
        <taxon>Vibrionaceae</taxon>
        <taxon>Photobacterium</taxon>
    </lineage>
</organism>
<evidence type="ECO:0000313" key="3">
    <source>
        <dbReference type="Proteomes" id="UP000027192"/>
    </source>
</evidence>
<keyword evidence="1" id="KW-0472">Membrane</keyword>
<feature type="transmembrane region" description="Helical" evidence="1">
    <location>
        <begin position="32"/>
        <end position="65"/>
    </location>
</feature>
<evidence type="ECO:0000256" key="1">
    <source>
        <dbReference type="SAM" id="Phobius"/>
    </source>
</evidence>
<sequence length="105" mass="10991">MTISFLVLGGLIQATAVYVAFFTQFSGHLYVATILMVIALSSLMAIRSLIAPACLLAGVIVGLALSHHQTNINLLNAVGSVLNSVTQPDWNASQGGPLVSEEPLK</sequence>
<keyword evidence="1" id="KW-1133">Transmembrane helix</keyword>
<dbReference type="EMBL" id="JMIB01000021">
    <property type="protein sequence ID" value="KDM91466.1"/>
    <property type="molecule type" value="Genomic_DNA"/>
</dbReference>
<comment type="caution">
    <text evidence="2">The sequence shown here is derived from an EMBL/GenBank/DDBJ whole genome shotgun (WGS) entry which is preliminary data.</text>
</comment>
<gene>
    <name evidence="2" type="ORF">EA58_10580</name>
</gene>
<keyword evidence="3" id="KW-1185">Reference proteome</keyword>
<dbReference type="AlphaFoldDB" id="A0A066RQQ6"/>
<dbReference type="Proteomes" id="UP000027192">
    <property type="component" value="Unassembled WGS sequence"/>
</dbReference>
<reference evidence="2 3" key="1">
    <citation type="submission" date="2014-04" db="EMBL/GenBank/DDBJ databases">
        <title>Draft genome sequence of Photobacterium halotolerans S2753: a solonamide, ngercheumicin and holomycin producer.</title>
        <authorList>
            <person name="Machado H.R."/>
            <person name="Gram L."/>
        </authorList>
    </citation>
    <scope>NUCLEOTIDE SEQUENCE [LARGE SCALE GENOMIC DNA]</scope>
    <source>
        <strain evidence="2 3">S2753</strain>
    </source>
</reference>
<proteinExistence type="predicted"/>
<evidence type="ECO:0000313" key="2">
    <source>
        <dbReference type="EMBL" id="KDM91466.1"/>
    </source>
</evidence>
<protein>
    <submittedName>
        <fullName evidence="2">Uncharacterized protein</fullName>
    </submittedName>
</protein>
<dbReference type="OrthoDB" id="5818423at2"/>
<dbReference type="RefSeq" id="WP_051642007.1">
    <property type="nucleotide sequence ID" value="NZ_JAGSGC010000006.1"/>
</dbReference>
<accession>A0A066RQQ6</accession>
<name>A0A066RQQ6_9GAMM</name>